<protein>
    <submittedName>
        <fullName evidence="2">Uncharacterized protein</fullName>
    </submittedName>
</protein>
<dbReference type="AlphaFoldDB" id="A0A0E9PG94"/>
<proteinExistence type="predicted"/>
<sequence length="24" mass="2799">MLQGVFFVVFFVLFCFFSSCNCLT</sequence>
<keyword evidence="1" id="KW-1133">Transmembrane helix</keyword>
<accession>A0A0E9PG94</accession>
<reference evidence="2" key="1">
    <citation type="submission" date="2014-11" db="EMBL/GenBank/DDBJ databases">
        <authorList>
            <person name="Amaro Gonzalez C."/>
        </authorList>
    </citation>
    <scope>NUCLEOTIDE SEQUENCE</scope>
</reference>
<organism evidence="2">
    <name type="scientific">Anguilla anguilla</name>
    <name type="common">European freshwater eel</name>
    <name type="synonym">Muraena anguilla</name>
    <dbReference type="NCBI Taxonomy" id="7936"/>
    <lineage>
        <taxon>Eukaryota</taxon>
        <taxon>Metazoa</taxon>
        <taxon>Chordata</taxon>
        <taxon>Craniata</taxon>
        <taxon>Vertebrata</taxon>
        <taxon>Euteleostomi</taxon>
        <taxon>Actinopterygii</taxon>
        <taxon>Neopterygii</taxon>
        <taxon>Teleostei</taxon>
        <taxon>Anguilliformes</taxon>
        <taxon>Anguillidae</taxon>
        <taxon>Anguilla</taxon>
    </lineage>
</organism>
<keyword evidence="1" id="KW-0472">Membrane</keyword>
<name>A0A0E9PG94_ANGAN</name>
<keyword evidence="1" id="KW-0812">Transmembrane</keyword>
<evidence type="ECO:0000256" key="1">
    <source>
        <dbReference type="SAM" id="Phobius"/>
    </source>
</evidence>
<evidence type="ECO:0000313" key="2">
    <source>
        <dbReference type="EMBL" id="JAH03105.1"/>
    </source>
</evidence>
<feature type="transmembrane region" description="Helical" evidence="1">
    <location>
        <begin position="6"/>
        <end position="23"/>
    </location>
</feature>
<dbReference type="EMBL" id="GBXM01105472">
    <property type="protein sequence ID" value="JAH03105.1"/>
    <property type="molecule type" value="Transcribed_RNA"/>
</dbReference>
<reference evidence="2" key="2">
    <citation type="journal article" date="2015" name="Fish Shellfish Immunol.">
        <title>Early steps in the European eel (Anguilla anguilla)-Vibrio vulnificus interaction in the gills: Role of the RtxA13 toxin.</title>
        <authorList>
            <person name="Callol A."/>
            <person name="Pajuelo D."/>
            <person name="Ebbesson L."/>
            <person name="Teles M."/>
            <person name="MacKenzie S."/>
            <person name="Amaro C."/>
        </authorList>
    </citation>
    <scope>NUCLEOTIDE SEQUENCE</scope>
</reference>